<feature type="domain" description="Chitin-binding type-2" evidence="8">
    <location>
        <begin position="1507"/>
        <end position="1561"/>
    </location>
</feature>
<feature type="compositionally biased region" description="Low complexity" evidence="6">
    <location>
        <begin position="1184"/>
        <end position="1201"/>
    </location>
</feature>
<feature type="domain" description="Chitin-binding type-2" evidence="8">
    <location>
        <begin position="631"/>
        <end position="685"/>
    </location>
</feature>
<feature type="compositionally biased region" description="Low complexity" evidence="6">
    <location>
        <begin position="1477"/>
        <end position="1498"/>
    </location>
</feature>
<feature type="domain" description="Chitin-binding type-2" evidence="8">
    <location>
        <begin position="1652"/>
        <end position="1708"/>
    </location>
</feature>
<evidence type="ECO:0000256" key="1">
    <source>
        <dbReference type="ARBA" id="ARBA00022669"/>
    </source>
</evidence>
<feature type="domain" description="Chitin-binding type-2" evidence="8">
    <location>
        <begin position="1108"/>
        <end position="1162"/>
    </location>
</feature>
<keyword evidence="5" id="KW-0325">Glycoprotein</keyword>
<evidence type="ECO:0000313" key="10">
    <source>
        <dbReference type="Proteomes" id="UP001201812"/>
    </source>
</evidence>
<reference evidence="9" key="1">
    <citation type="submission" date="2022-01" db="EMBL/GenBank/DDBJ databases">
        <title>Genome Sequence Resource for Two Populations of Ditylenchus destructor, the Migratory Endoparasitic Phytonematode.</title>
        <authorList>
            <person name="Zhang H."/>
            <person name="Lin R."/>
            <person name="Xie B."/>
        </authorList>
    </citation>
    <scope>NUCLEOTIDE SEQUENCE</scope>
    <source>
        <strain evidence="9">BazhouSP</strain>
    </source>
</reference>
<comment type="caution">
    <text evidence="9">The sequence shown here is derived from an EMBL/GenBank/DDBJ whole genome shotgun (WGS) entry which is preliminary data.</text>
</comment>
<dbReference type="PROSITE" id="PS50940">
    <property type="entry name" value="CHIT_BIND_II"/>
    <property type="match status" value="16"/>
</dbReference>
<keyword evidence="3" id="KW-0677">Repeat</keyword>
<feature type="signal peptide" evidence="7">
    <location>
        <begin position="1"/>
        <end position="27"/>
    </location>
</feature>
<dbReference type="EMBL" id="JAKKPZ010000115">
    <property type="protein sequence ID" value="KAI1701598.1"/>
    <property type="molecule type" value="Genomic_DNA"/>
</dbReference>
<dbReference type="PANTHER" id="PTHR23301:SF0">
    <property type="entry name" value="CHITIN-BINDING TYPE-2 DOMAIN-CONTAINING PROTEIN-RELATED"/>
    <property type="match status" value="1"/>
</dbReference>
<feature type="compositionally biased region" description="Polar residues" evidence="6">
    <location>
        <begin position="211"/>
        <end position="229"/>
    </location>
</feature>
<proteinExistence type="predicted"/>
<keyword evidence="1" id="KW-0147">Chitin-binding</keyword>
<feature type="region of interest" description="Disordered" evidence="6">
    <location>
        <begin position="1268"/>
        <end position="1313"/>
    </location>
</feature>
<accession>A0AAD4MPF4</accession>
<evidence type="ECO:0000313" key="9">
    <source>
        <dbReference type="EMBL" id="KAI1701598.1"/>
    </source>
</evidence>
<feature type="region of interest" description="Disordered" evidence="6">
    <location>
        <begin position="510"/>
        <end position="552"/>
    </location>
</feature>
<dbReference type="GO" id="GO:0005576">
    <property type="term" value="C:extracellular region"/>
    <property type="evidence" value="ECO:0007669"/>
    <property type="project" value="InterPro"/>
</dbReference>
<evidence type="ECO:0000256" key="7">
    <source>
        <dbReference type="SAM" id="SignalP"/>
    </source>
</evidence>
<dbReference type="SMART" id="SM00494">
    <property type="entry name" value="ChtBD2"/>
    <property type="match status" value="16"/>
</dbReference>
<feature type="compositionally biased region" description="Pro residues" evidence="6">
    <location>
        <begin position="1300"/>
        <end position="1310"/>
    </location>
</feature>
<feature type="domain" description="Chitin-binding type-2" evidence="8">
    <location>
        <begin position="1312"/>
        <end position="1366"/>
    </location>
</feature>
<feature type="compositionally biased region" description="Polar residues" evidence="6">
    <location>
        <begin position="1458"/>
        <end position="1476"/>
    </location>
</feature>
<gene>
    <name evidence="9" type="ORF">DdX_16012</name>
</gene>
<evidence type="ECO:0000259" key="8">
    <source>
        <dbReference type="PROSITE" id="PS50940"/>
    </source>
</evidence>
<evidence type="ECO:0000256" key="4">
    <source>
        <dbReference type="ARBA" id="ARBA00023157"/>
    </source>
</evidence>
<organism evidence="9 10">
    <name type="scientific">Ditylenchus destructor</name>
    <dbReference type="NCBI Taxonomy" id="166010"/>
    <lineage>
        <taxon>Eukaryota</taxon>
        <taxon>Metazoa</taxon>
        <taxon>Ecdysozoa</taxon>
        <taxon>Nematoda</taxon>
        <taxon>Chromadorea</taxon>
        <taxon>Rhabditida</taxon>
        <taxon>Tylenchina</taxon>
        <taxon>Tylenchomorpha</taxon>
        <taxon>Sphaerularioidea</taxon>
        <taxon>Anguinidae</taxon>
        <taxon>Anguininae</taxon>
        <taxon>Ditylenchus</taxon>
    </lineage>
</organism>
<feature type="region of interest" description="Disordered" evidence="6">
    <location>
        <begin position="210"/>
        <end position="235"/>
    </location>
</feature>
<feature type="compositionally biased region" description="Low complexity" evidence="6">
    <location>
        <begin position="981"/>
        <end position="990"/>
    </location>
</feature>
<feature type="domain" description="Chitin-binding type-2" evidence="8">
    <location>
        <begin position="38"/>
        <end position="94"/>
    </location>
</feature>
<evidence type="ECO:0000256" key="2">
    <source>
        <dbReference type="ARBA" id="ARBA00022729"/>
    </source>
</evidence>
<feature type="compositionally biased region" description="Low complexity" evidence="6">
    <location>
        <begin position="1080"/>
        <end position="1100"/>
    </location>
</feature>
<feature type="domain" description="Chitin-binding type-2" evidence="8">
    <location>
        <begin position="106"/>
        <end position="160"/>
    </location>
</feature>
<dbReference type="InterPro" id="IPR051940">
    <property type="entry name" value="Chitin_bind-dev_reg"/>
</dbReference>
<feature type="compositionally biased region" description="Low complexity" evidence="6">
    <location>
        <begin position="881"/>
        <end position="893"/>
    </location>
</feature>
<feature type="domain" description="Chitin-binding type-2" evidence="8">
    <location>
        <begin position="354"/>
        <end position="413"/>
    </location>
</feature>
<dbReference type="PANTHER" id="PTHR23301">
    <property type="entry name" value="CHITIN BINDING PERITROPHIN-A"/>
    <property type="match status" value="1"/>
</dbReference>
<evidence type="ECO:0000256" key="5">
    <source>
        <dbReference type="ARBA" id="ARBA00023180"/>
    </source>
</evidence>
<feature type="domain" description="Chitin-binding type-2" evidence="8">
    <location>
        <begin position="1003"/>
        <end position="1057"/>
    </location>
</feature>
<feature type="region of interest" description="Disordered" evidence="6">
    <location>
        <begin position="1165"/>
        <end position="1216"/>
    </location>
</feature>
<feature type="compositionally biased region" description="Low complexity" evidence="6">
    <location>
        <begin position="1287"/>
        <end position="1299"/>
    </location>
</feature>
<feature type="region of interest" description="Disordered" evidence="6">
    <location>
        <begin position="962"/>
        <end position="1009"/>
    </location>
</feature>
<feature type="domain" description="Chitin-binding type-2" evidence="8">
    <location>
        <begin position="431"/>
        <end position="485"/>
    </location>
</feature>
<feature type="compositionally biased region" description="Pro residues" evidence="6">
    <location>
        <begin position="297"/>
        <end position="306"/>
    </location>
</feature>
<name>A0AAD4MPF4_9BILA</name>
<feature type="region of interest" description="Disordered" evidence="6">
    <location>
        <begin position="862"/>
        <end position="910"/>
    </location>
</feature>
<dbReference type="Gene3D" id="3.20.20.80">
    <property type="entry name" value="Glycosidases"/>
    <property type="match status" value="10"/>
</dbReference>
<feature type="region of interest" description="Disordered" evidence="6">
    <location>
        <begin position="269"/>
        <end position="356"/>
    </location>
</feature>
<feature type="compositionally biased region" description="Low complexity" evidence="6">
    <location>
        <begin position="526"/>
        <end position="543"/>
    </location>
</feature>
<feature type="compositionally biased region" description="Pro residues" evidence="6">
    <location>
        <begin position="991"/>
        <end position="1001"/>
    </location>
</feature>
<keyword evidence="2 7" id="KW-0732">Signal</keyword>
<evidence type="ECO:0000256" key="6">
    <source>
        <dbReference type="SAM" id="MobiDB-lite"/>
    </source>
</evidence>
<feature type="compositionally biased region" description="Polar residues" evidence="6">
    <location>
        <begin position="312"/>
        <end position="338"/>
    </location>
</feature>
<feature type="domain" description="Chitin-binding type-2" evidence="8">
    <location>
        <begin position="1401"/>
        <end position="1455"/>
    </location>
</feature>
<dbReference type="InterPro" id="IPR036508">
    <property type="entry name" value="Chitin-bd_dom_sf"/>
</dbReference>
<dbReference type="Pfam" id="PF01607">
    <property type="entry name" value="CBM_14"/>
    <property type="match status" value="16"/>
</dbReference>
<feature type="domain" description="Chitin-binding type-2" evidence="8">
    <location>
        <begin position="554"/>
        <end position="608"/>
    </location>
</feature>
<feature type="compositionally biased region" description="Low complexity" evidence="6">
    <location>
        <begin position="1568"/>
        <end position="1614"/>
    </location>
</feature>
<evidence type="ECO:0000256" key="3">
    <source>
        <dbReference type="ARBA" id="ARBA00022737"/>
    </source>
</evidence>
<sequence>MVVPLKWRQKLLASATLIAFVCAFAQGVDHADPQFRKPINCEVLTDGNYVWGCSRFYSVCANGQEHLQYCYTGLVLNPENDQCDLPKDTIPCQTAGDVNLYKSKLPFTCNGRPDGNYEAGVCQPQYFQCIHGNRNTLPCPAGLVFVPKDNVCDWEANCKKVTDEKPTADRLEKIADPNVGNIGNANAANANANLGYRRSSGSAARNLALRRSSSNQGSLYQGQQVTGSDSVGDGQAQIQNYPRQQAPESPQAIDEDTAAVVDDTFIIGDAGESSGEEAPVQPQGPVPAQARYINQGLPPPPPPQPAVPQGYVSGQKSQTTTTQAPNPRQTRYGSSRQVTAPAKRDPPTTPEDVPFDCSGKEDGVYLKTQSACTPEFYKCANERGFQYQCPPGLSYNVDNNQCDYERFVIACGGTPPPTPDPTDLKPRKAIQFDCRNKEDGLYANSTCSPVFFSCVAGHVSQINCAAGTVFDEVTQVCEFPQQCGKTESTTETPKQGISHDAGYLDSFYRRHDTRSQPSQNKRRTSYDQQSQTTSSPSGPSGDAPARKPAPKPIKFSCRRKVDGYYFKKPCVSTFVVCSAGQASLTQCPGNLVFDPSVASCQYADQCGQTQPPTTTTQSPFPASYTPMPKPDFDCSRRPDGYAWKQPCTNVFYMCNGGTTVELKCPATLVFDPNTTACEYPNMCGRPRPQQQRDADPTALVPNNYYPNIPTQATPPQIPDFNCGGQSDGFHAKQPCQPVFYSCVGGQTQQLSCPASLVYDPALSQCVFADQCGKPVTTPDPVTAMPYYGQPQQQPPQSMPPQIPDFNCGGQSDGFHAKQPCQPVFYSCVGGQTTQISCPSGLLYDPGLSACTFADQCGRPVATTTAAAPPTQPSNVNWYYGQQQQPQRPQSQPQQQPPQALPPQIPDFNCGGQSDGFHAKQPCQPVFYSCVGGQTIQMSCPSNLLYDPAVSACVFVDQCGKSTTTTAAPPTQPPRMNRYNGQQQRPQTQPQQQPPQAMPPQMPDFNCGGQSDGFHAKQPCQHVFYSCVGGQAQLLSCPASLVYDPALSQCVFADQCGRPVATTTAAAPPTQPSNVNWYYGQQQQPQRPQSQPQQPQQQSPQSLPPQIPDFDCAGKPNGFQVKQPCQSVFYFCNGGQATQISCPSNLLYDPELSACVYADQCGQPVATTTADPPTQPPRMNRYNGQQQRTQSQPQQPQQQQPPQALPPQVPDFNCGGQPDGFHAKQPCQPVFYSCVGGQAQLLSCPASLVYDPALSQCVFADQCGRPVATTTAAAPPTQPSNVNWYYGQQQQPQRPQSQPQQQPPQALPPQIPDFNCGGQSDGFHAKQPCQPVFYSCVGGHTTQLACPSGLLYDSGMSACVFADQCGRPQTTTTAPPQVPCNLQAPQQQLSQAPPAPLSPVPDFDCSGKQDGFYFKRPCQRVYYSCVGGSATLTACPSSLVFDPAIGACDYESQCGQPTTTTTVMSPTQRPPTSNVYGQQQQQPQRPQLQPQQSQAQSPQTSPPTSPPDFNCGGQPDGFHAKRPCQPVFYSCVGGHVSEMKCPSGLLYDTAQVACVYADVCGKPVATTASSVVSPPGQSQIPQSRPQQQPRDQAQYQAQNQLQGQTPEDQQPEQPQFLNPLNVPAQPQEGSQPAPITSDQTPIQTIDNIQNPGGNPCADLENGVYGRRCSRFYFSCSNGATLDYVCPEGEVFDTSRATCTAQGHVAACLQTVHSEDRKMRRH</sequence>
<dbReference type="SUPFAM" id="SSF57625">
    <property type="entry name" value="Invertebrate chitin-binding proteins"/>
    <property type="match status" value="16"/>
</dbReference>
<feature type="domain" description="Chitin-binding type-2" evidence="8">
    <location>
        <begin position="719"/>
        <end position="773"/>
    </location>
</feature>
<dbReference type="Proteomes" id="UP001201812">
    <property type="component" value="Unassembled WGS sequence"/>
</dbReference>
<feature type="region of interest" description="Disordered" evidence="6">
    <location>
        <begin position="1458"/>
        <end position="1515"/>
    </location>
</feature>
<feature type="compositionally biased region" description="Pro residues" evidence="6">
    <location>
        <begin position="894"/>
        <end position="904"/>
    </location>
</feature>
<dbReference type="Gene3D" id="2.170.140.10">
    <property type="entry name" value="Chitin binding domain"/>
    <property type="match status" value="6"/>
</dbReference>
<feature type="domain" description="Chitin-binding type-2" evidence="8">
    <location>
        <begin position="906"/>
        <end position="960"/>
    </location>
</feature>
<feature type="chain" id="PRO_5042012678" evidence="7">
    <location>
        <begin position="28"/>
        <end position="1720"/>
    </location>
</feature>
<dbReference type="InterPro" id="IPR002557">
    <property type="entry name" value="Chitin-bd_dom"/>
</dbReference>
<dbReference type="GO" id="GO:0008061">
    <property type="term" value="F:chitin binding"/>
    <property type="evidence" value="ECO:0007669"/>
    <property type="project" value="UniProtKB-KW"/>
</dbReference>
<feature type="region of interest" description="Disordered" evidence="6">
    <location>
        <begin position="1061"/>
        <end position="1112"/>
    </location>
</feature>
<feature type="compositionally biased region" description="Low complexity" evidence="6">
    <location>
        <begin position="278"/>
        <end position="290"/>
    </location>
</feature>
<keyword evidence="10" id="KW-1185">Reference proteome</keyword>
<feature type="domain" description="Chitin-binding type-2" evidence="8">
    <location>
        <begin position="804"/>
        <end position="858"/>
    </location>
</feature>
<feature type="region of interest" description="Disordered" evidence="6">
    <location>
        <begin position="1566"/>
        <end position="1652"/>
    </location>
</feature>
<feature type="compositionally biased region" description="Polar residues" evidence="6">
    <location>
        <begin position="1626"/>
        <end position="1651"/>
    </location>
</feature>
<feature type="domain" description="Chitin-binding type-2" evidence="8">
    <location>
        <begin position="1210"/>
        <end position="1264"/>
    </location>
</feature>
<keyword evidence="4" id="KW-1015">Disulfide bond</keyword>
<protein>
    <submittedName>
        <fullName evidence="9">Chitin binding peritrophin-A domain-containing protein</fullName>
    </submittedName>
</protein>